<dbReference type="EMBL" id="VORT01000002">
    <property type="protein sequence ID" value="TXD74341.1"/>
    <property type="molecule type" value="Genomic_DNA"/>
</dbReference>
<evidence type="ECO:0000313" key="2">
    <source>
        <dbReference type="Proteomes" id="UP000321497"/>
    </source>
</evidence>
<comment type="caution">
    <text evidence="1">The sequence shown here is derived from an EMBL/GenBank/DDBJ whole genome shotgun (WGS) entry which is preliminary data.</text>
</comment>
<evidence type="ECO:0000313" key="1">
    <source>
        <dbReference type="EMBL" id="TXD74341.1"/>
    </source>
</evidence>
<accession>A0A5C6Z2J3</accession>
<dbReference type="Proteomes" id="UP000321497">
    <property type="component" value="Unassembled WGS sequence"/>
</dbReference>
<dbReference type="RefSeq" id="WP_111843770.1">
    <property type="nucleotide sequence ID" value="NZ_UEGI01000003.1"/>
</dbReference>
<sequence length="67" mass="7807">MESQNKIIENIRLTTLKIHEEYPELIDDMTEVSKTFLSDTKNGTNNKKLKGYLDSLDGIIETYKKEQ</sequence>
<organism evidence="1 2">
    <name type="scientific">Aequorivita antarctica</name>
    <dbReference type="NCBI Taxonomy" id="153266"/>
    <lineage>
        <taxon>Bacteria</taxon>
        <taxon>Pseudomonadati</taxon>
        <taxon>Bacteroidota</taxon>
        <taxon>Flavobacteriia</taxon>
        <taxon>Flavobacteriales</taxon>
        <taxon>Flavobacteriaceae</taxon>
        <taxon>Aequorivita</taxon>
    </lineage>
</organism>
<keyword evidence="2" id="KW-1185">Reference proteome</keyword>
<name>A0A5C6Z2J3_9FLAO</name>
<reference evidence="1 2" key="1">
    <citation type="submission" date="2019-08" db="EMBL/GenBank/DDBJ databases">
        <title>Genome of Aequorivita antarctica SW49 (type strain).</title>
        <authorList>
            <person name="Bowman J.P."/>
        </authorList>
    </citation>
    <scope>NUCLEOTIDE SEQUENCE [LARGE SCALE GENOMIC DNA]</scope>
    <source>
        <strain evidence="1 2">SW49</strain>
    </source>
</reference>
<proteinExistence type="predicted"/>
<gene>
    <name evidence="1" type="ORF">ESU54_03560</name>
</gene>
<dbReference type="AlphaFoldDB" id="A0A5C6Z2J3"/>
<dbReference type="OrthoDB" id="680581at2"/>
<protein>
    <submittedName>
        <fullName evidence="1">Uncharacterized protein</fullName>
    </submittedName>
</protein>